<feature type="domain" description="PRD" evidence="4">
    <location>
        <begin position="64"/>
        <end position="169"/>
    </location>
</feature>
<dbReference type="RefSeq" id="WP_152235408.1">
    <property type="nucleotide sequence ID" value="NZ_JBHSKZ010000013.1"/>
</dbReference>
<keyword evidence="1" id="KW-0677">Repeat</keyword>
<evidence type="ECO:0000259" key="4">
    <source>
        <dbReference type="PROSITE" id="PS51372"/>
    </source>
</evidence>
<dbReference type="AlphaFoldDB" id="A0A6I1GR62"/>
<sequence length="278" mass="30343">MEILRVFNNNVVLAKDGSREVIVTGRGLGFQGKPGQKLDNAKIVRVFVPADGRDPDHVAELLSEIPPEVIRLVTDAMTKSGLGDQAESQPILVMALADHITGAIRRARRGTHTSYPLEAEVQSLYANEYSQAVRLLAQINSHLGGALPDTEAVALALHLVNAGFSNGDLSDTYKTTGVIQQMLAVIQQTYGVTLDQHSVNVGRFITHLRYLFVRIRQGKQLDKEPEPIIESIRQSYGKAMECAQLVATVASLRLGANLTEDEIAYLALHISRVVADAR</sequence>
<dbReference type="Pfam" id="PF03123">
    <property type="entry name" value="CAT_RBD"/>
    <property type="match status" value="1"/>
</dbReference>
<keyword evidence="2" id="KW-0805">Transcription regulation</keyword>
<dbReference type="PANTHER" id="PTHR30185">
    <property type="entry name" value="CRYPTIC BETA-GLUCOSIDE BGL OPERON ANTITERMINATOR"/>
    <property type="match status" value="1"/>
</dbReference>
<dbReference type="EMBL" id="WBVT01000051">
    <property type="protein sequence ID" value="KAB7789041.1"/>
    <property type="molecule type" value="Genomic_DNA"/>
</dbReference>
<evidence type="ECO:0000256" key="3">
    <source>
        <dbReference type="ARBA" id="ARBA00023163"/>
    </source>
</evidence>
<evidence type="ECO:0000313" key="5">
    <source>
        <dbReference type="EMBL" id="KAB7789041.1"/>
    </source>
</evidence>
<feature type="domain" description="PRD" evidence="4">
    <location>
        <begin position="170"/>
        <end position="278"/>
    </location>
</feature>
<dbReference type="Proteomes" id="UP000441772">
    <property type="component" value="Unassembled WGS sequence"/>
</dbReference>
<keyword evidence="6" id="KW-1185">Reference proteome</keyword>
<evidence type="ECO:0000313" key="6">
    <source>
        <dbReference type="Proteomes" id="UP000441772"/>
    </source>
</evidence>
<proteinExistence type="predicted"/>
<dbReference type="SUPFAM" id="SSF63520">
    <property type="entry name" value="PTS-regulatory domain, PRD"/>
    <property type="match status" value="2"/>
</dbReference>
<dbReference type="InterPro" id="IPR036634">
    <property type="entry name" value="PRD_sf"/>
</dbReference>
<dbReference type="PROSITE" id="PS51372">
    <property type="entry name" value="PRD_2"/>
    <property type="match status" value="2"/>
</dbReference>
<reference evidence="5 6" key="1">
    <citation type="submission" date="2019-09" db="EMBL/GenBank/DDBJ databases">
        <title>Characterization of the phylogenetic diversity of two novel species belonging to the genus Bifidobacterium: Bifidobacterium cebidarum sp. nov. and Bifidobacterium leontopitheci sp. nov.</title>
        <authorList>
            <person name="Lugli G.A."/>
            <person name="Duranti S."/>
            <person name="Milani C."/>
            <person name="Turroni F."/>
            <person name="Ventura M."/>
        </authorList>
    </citation>
    <scope>NUCLEOTIDE SEQUENCE [LARGE SCALE GENOMIC DNA]</scope>
    <source>
        <strain evidence="5 6">LMG 31471</strain>
    </source>
</reference>
<dbReference type="Pfam" id="PF00874">
    <property type="entry name" value="PRD"/>
    <property type="match status" value="2"/>
</dbReference>
<evidence type="ECO:0000256" key="1">
    <source>
        <dbReference type="ARBA" id="ARBA00022737"/>
    </source>
</evidence>
<gene>
    <name evidence="5" type="ORF">F7D09_2005</name>
</gene>
<dbReference type="InterPro" id="IPR050661">
    <property type="entry name" value="BglG_antiterminators"/>
</dbReference>
<dbReference type="InterPro" id="IPR036650">
    <property type="entry name" value="CAT_RNA-bd_dom_sf"/>
</dbReference>
<dbReference type="GO" id="GO:0006355">
    <property type="term" value="P:regulation of DNA-templated transcription"/>
    <property type="evidence" value="ECO:0007669"/>
    <property type="project" value="InterPro"/>
</dbReference>
<keyword evidence="3" id="KW-0804">Transcription</keyword>
<name>A0A6I1GR62_9BIFI</name>
<dbReference type="InterPro" id="IPR011608">
    <property type="entry name" value="PRD"/>
</dbReference>
<dbReference type="PANTHER" id="PTHR30185:SF18">
    <property type="entry name" value="TRANSCRIPTIONAL REGULATOR MTLR"/>
    <property type="match status" value="1"/>
</dbReference>
<protein>
    <submittedName>
        <fullName evidence="5">Transcription antiterminator BglG</fullName>
    </submittedName>
</protein>
<dbReference type="SUPFAM" id="SSF50151">
    <property type="entry name" value="SacY-like RNA-binding domain"/>
    <property type="match status" value="1"/>
</dbReference>
<comment type="caution">
    <text evidence="5">The sequence shown here is derived from an EMBL/GenBank/DDBJ whole genome shotgun (WGS) entry which is preliminary data.</text>
</comment>
<accession>A0A6I1GR62</accession>
<dbReference type="GO" id="GO:0003723">
    <property type="term" value="F:RNA binding"/>
    <property type="evidence" value="ECO:0007669"/>
    <property type="project" value="InterPro"/>
</dbReference>
<organism evidence="5 6">
    <name type="scientific">Bifidobacterium leontopitheci</name>
    <dbReference type="NCBI Taxonomy" id="2650774"/>
    <lineage>
        <taxon>Bacteria</taxon>
        <taxon>Bacillati</taxon>
        <taxon>Actinomycetota</taxon>
        <taxon>Actinomycetes</taxon>
        <taxon>Bifidobacteriales</taxon>
        <taxon>Bifidobacteriaceae</taxon>
        <taxon>Bifidobacterium</taxon>
    </lineage>
</organism>
<evidence type="ECO:0000256" key="2">
    <source>
        <dbReference type="ARBA" id="ARBA00023015"/>
    </source>
</evidence>
<dbReference type="Gene3D" id="2.30.24.10">
    <property type="entry name" value="CAT RNA-binding domain"/>
    <property type="match status" value="1"/>
</dbReference>
<dbReference type="Gene3D" id="1.10.1790.10">
    <property type="entry name" value="PRD domain"/>
    <property type="match status" value="2"/>
</dbReference>
<dbReference type="InterPro" id="IPR004341">
    <property type="entry name" value="CAT_RNA-bd_dom"/>
</dbReference>
<dbReference type="SMART" id="SM01061">
    <property type="entry name" value="CAT_RBD"/>
    <property type="match status" value="1"/>
</dbReference>